<feature type="compositionally biased region" description="Gly residues" evidence="2">
    <location>
        <begin position="429"/>
        <end position="462"/>
    </location>
</feature>
<comment type="caution">
    <text evidence="4">The sequence shown here is derived from an EMBL/GenBank/DDBJ whole genome shotgun (WGS) entry which is preliminary data.</text>
</comment>
<dbReference type="EMBL" id="JAFFZN010000012">
    <property type="protein sequence ID" value="MBO8186750.1"/>
    <property type="molecule type" value="Genomic_DNA"/>
</dbReference>
<keyword evidence="1" id="KW-0863">Zinc-finger</keyword>
<evidence type="ECO:0000256" key="2">
    <source>
        <dbReference type="SAM" id="MobiDB-lite"/>
    </source>
</evidence>
<reference evidence="4 5" key="1">
    <citation type="submission" date="2021-02" db="EMBL/GenBank/DDBJ databases">
        <title>Streptomyces spirodelae sp. nov., isolated from duckweed.</title>
        <authorList>
            <person name="Saimee Y."/>
            <person name="Duangmal K."/>
        </authorList>
    </citation>
    <scope>NUCLEOTIDE SEQUENCE [LARGE SCALE GENOMIC DNA]</scope>
    <source>
        <strain evidence="4 5">DW4-2</strain>
    </source>
</reference>
<organism evidence="4 5">
    <name type="scientific">Streptomyces spirodelae</name>
    <dbReference type="NCBI Taxonomy" id="2812904"/>
    <lineage>
        <taxon>Bacteria</taxon>
        <taxon>Bacillati</taxon>
        <taxon>Actinomycetota</taxon>
        <taxon>Actinomycetes</taxon>
        <taxon>Kitasatosporales</taxon>
        <taxon>Streptomycetaceae</taxon>
        <taxon>Streptomyces</taxon>
    </lineage>
</organism>
<keyword evidence="1" id="KW-0862">Zinc</keyword>
<dbReference type="Proteomes" id="UP001518976">
    <property type="component" value="Unassembled WGS sequence"/>
</dbReference>
<accession>A0ABS3WUD8</accession>
<evidence type="ECO:0000259" key="3">
    <source>
        <dbReference type="PROSITE" id="PS50966"/>
    </source>
</evidence>
<dbReference type="RefSeq" id="WP_209265555.1">
    <property type="nucleotide sequence ID" value="NZ_JAFFZN010000012.1"/>
</dbReference>
<dbReference type="Pfam" id="PF04434">
    <property type="entry name" value="SWIM"/>
    <property type="match status" value="1"/>
</dbReference>
<name>A0ABS3WUD8_9ACTN</name>
<gene>
    <name evidence="4" type="ORF">JW592_14950</name>
</gene>
<sequence length="523" mass="53737">MGGQAVRWTAEQVMALAPDVASRRAGSKLSAPGPWTEAGTGGGAVWGLCKGSGSKPYQTVVDLDGGQGIGYKCSCPSRKFPCKHALGLLLLWAGDEAAVAEQGEPPEWAEGWLSGRRQRAEKKPGKKPGGEAASGGGRSSGRAAGETGARDGGEGAAGAEAAEGEEGDARSRAEAARRRAEQRAARITAGAEELEQRLADLLRGGLAGAEQSGYAPWEEMAARMVDAQAPGLANRIRELGAVPGSGAGWPERLLEECALLHLLARGWTRADELPPPLAETVRSRVGLTVEAAELLADEQALIRDEWLVLAQSDTDEGRLTARRIWLHGRATGRPALLLSFGAGGRPPELALPVGAALDAELAYYPGASPLRATLGERHGAPLPGFRPPGNTIPQALDVYAGALRDDPWLEGWPCVLRDVIPVPPSDSGPSGGSAGPQRGVGGRAGGGTGGSPASRPGGGSGEGWQLAAADEETALPVAPGTGTAALWRLLAISGDGPVTVFGECGHRGFSPYTAWSEGKAVPL</sequence>
<keyword evidence="5" id="KW-1185">Reference proteome</keyword>
<dbReference type="InterPro" id="IPR007527">
    <property type="entry name" value="Znf_SWIM"/>
</dbReference>
<proteinExistence type="predicted"/>
<feature type="domain" description="SWIM-type" evidence="3">
    <location>
        <begin position="57"/>
        <end position="93"/>
    </location>
</feature>
<feature type="compositionally biased region" description="Basic and acidic residues" evidence="2">
    <location>
        <begin position="167"/>
        <end position="177"/>
    </location>
</feature>
<feature type="region of interest" description="Disordered" evidence="2">
    <location>
        <begin position="423"/>
        <end position="464"/>
    </location>
</feature>
<dbReference type="PROSITE" id="PS50966">
    <property type="entry name" value="ZF_SWIM"/>
    <property type="match status" value="1"/>
</dbReference>
<evidence type="ECO:0000313" key="5">
    <source>
        <dbReference type="Proteomes" id="UP001518976"/>
    </source>
</evidence>
<evidence type="ECO:0000313" key="4">
    <source>
        <dbReference type="EMBL" id="MBO8186750.1"/>
    </source>
</evidence>
<keyword evidence="1" id="KW-0479">Metal-binding</keyword>
<protein>
    <submittedName>
        <fullName evidence="4">SWIM zinc finger family protein</fullName>
    </submittedName>
</protein>
<feature type="region of interest" description="Disordered" evidence="2">
    <location>
        <begin position="102"/>
        <end position="177"/>
    </location>
</feature>
<feature type="compositionally biased region" description="Basic residues" evidence="2">
    <location>
        <begin position="116"/>
        <end position="126"/>
    </location>
</feature>
<evidence type="ECO:0000256" key="1">
    <source>
        <dbReference type="PROSITE-ProRule" id="PRU00325"/>
    </source>
</evidence>